<organism evidence="1 2">
    <name type="scientific">Streptococcus cristatus</name>
    <dbReference type="NCBI Taxonomy" id="45634"/>
    <lineage>
        <taxon>Bacteria</taxon>
        <taxon>Bacillati</taxon>
        <taxon>Bacillota</taxon>
        <taxon>Bacilli</taxon>
        <taxon>Lactobacillales</taxon>
        <taxon>Streptococcaceae</taxon>
        <taxon>Streptococcus</taxon>
    </lineage>
</organism>
<comment type="caution">
    <text evidence="1">The sequence shown here is derived from an EMBL/GenBank/DDBJ whole genome shotgun (WGS) entry which is preliminary data.</text>
</comment>
<accession>A0A139MZR1</accession>
<sequence>MVPVSVDGDTGVATFSVDTGAVAVAAAGLSSFSTFPFTSEDVVSPVTSVAGGATLG</sequence>
<evidence type="ECO:0000313" key="1">
    <source>
        <dbReference type="EMBL" id="KXT69044.1"/>
    </source>
</evidence>
<protein>
    <submittedName>
        <fullName evidence="1">Uncharacterized protein</fullName>
    </submittedName>
</protein>
<evidence type="ECO:0000313" key="2">
    <source>
        <dbReference type="Proteomes" id="UP000070377"/>
    </source>
</evidence>
<proteinExistence type="predicted"/>
<reference evidence="1 2" key="1">
    <citation type="submission" date="2016-01" db="EMBL/GenBank/DDBJ databases">
        <title>Highly variable Streptococcus oralis are common among viridans streptococci isolated from primates.</title>
        <authorList>
            <person name="Denapaite D."/>
            <person name="Rieger M."/>
            <person name="Koendgen S."/>
            <person name="Brueckner R."/>
            <person name="Ochigava I."/>
            <person name="Kappeler P."/>
            <person name="Maetz-Rensing K."/>
            <person name="Leendertz F."/>
            <person name="Hakenbeck R."/>
        </authorList>
    </citation>
    <scope>NUCLEOTIDE SEQUENCE [LARGE SCALE GENOMIC DNA]</scope>
    <source>
        <strain evidence="1 2">DD08</strain>
    </source>
</reference>
<dbReference type="AlphaFoldDB" id="A0A139MZR1"/>
<gene>
    <name evidence="1" type="ORF">SCRDD08_01472</name>
</gene>
<dbReference type="EMBL" id="LQRD01000060">
    <property type="protein sequence ID" value="KXT69044.1"/>
    <property type="molecule type" value="Genomic_DNA"/>
</dbReference>
<name>A0A139MZR1_STRCR</name>
<dbReference type="Proteomes" id="UP000070377">
    <property type="component" value="Unassembled WGS sequence"/>
</dbReference>
<dbReference type="PATRIC" id="fig|45634.12.peg.1545"/>